<evidence type="ECO:0000313" key="2">
    <source>
        <dbReference type="Proteomes" id="UP000790377"/>
    </source>
</evidence>
<dbReference type="EMBL" id="MU267976">
    <property type="protein sequence ID" value="KAH7906787.1"/>
    <property type="molecule type" value="Genomic_DNA"/>
</dbReference>
<comment type="caution">
    <text evidence="1">The sequence shown here is derived from an EMBL/GenBank/DDBJ whole genome shotgun (WGS) entry which is preliminary data.</text>
</comment>
<protein>
    <submittedName>
        <fullName evidence="1">Uncharacterized protein</fullName>
    </submittedName>
</protein>
<keyword evidence="2" id="KW-1185">Reference proteome</keyword>
<organism evidence="1 2">
    <name type="scientific">Hygrophoropsis aurantiaca</name>
    <dbReference type="NCBI Taxonomy" id="72124"/>
    <lineage>
        <taxon>Eukaryota</taxon>
        <taxon>Fungi</taxon>
        <taxon>Dikarya</taxon>
        <taxon>Basidiomycota</taxon>
        <taxon>Agaricomycotina</taxon>
        <taxon>Agaricomycetes</taxon>
        <taxon>Agaricomycetidae</taxon>
        <taxon>Boletales</taxon>
        <taxon>Coniophorineae</taxon>
        <taxon>Hygrophoropsidaceae</taxon>
        <taxon>Hygrophoropsis</taxon>
    </lineage>
</organism>
<sequence length="224" mass="26186">MEEHKGSDRGSFIWGRSVHNTRIERLWYDITNGFGRKWKQFFLDLETNHGLSPTRAAHIWLLHHLFLRSVNHDAQDWAEAWNSHKLQIRGERERSPRDMFFFGMLQEGPRGIQRALEPVNEMVGDINSYGVDWEVHDDERFMSHLLDNNPDEWEEANPFVSASTPANLSQVLCEPPGCPFTPEQLNHLDTTLQAHVDVFSRNMTVRRLVWQRALAISRDIFIAQ</sequence>
<reference evidence="1" key="1">
    <citation type="journal article" date="2021" name="New Phytol.">
        <title>Evolutionary innovations through gain and loss of genes in the ectomycorrhizal Boletales.</title>
        <authorList>
            <person name="Wu G."/>
            <person name="Miyauchi S."/>
            <person name="Morin E."/>
            <person name="Kuo A."/>
            <person name="Drula E."/>
            <person name="Varga T."/>
            <person name="Kohler A."/>
            <person name="Feng B."/>
            <person name="Cao Y."/>
            <person name="Lipzen A."/>
            <person name="Daum C."/>
            <person name="Hundley H."/>
            <person name="Pangilinan J."/>
            <person name="Johnson J."/>
            <person name="Barry K."/>
            <person name="LaButti K."/>
            <person name="Ng V."/>
            <person name="Ahrendt S."/>
            <person name="Min B."/>
            <person name="Choi I.G."/>
            <person name="Park H."/>
            <person name="Plett J.M."/>
            <person name="Magnuson J."/>
            <person name="Spatafora J.W."/>
            <person name="Nagy L.G."/>
            <person name="Henrissat B."/>
            <person name="Grigoriev I.V."/>
            <person name="Yang Z.L."/>
            <person name="Xu J."/>
            <person name="Martin F.M."/>
        </authorList>
    </citation>
    <scope>NUCLEOTIDE SEQUENCE</scope>
    <source>
        <strain evidence="1">ATCC 28755</strain>
    </source>
</reference>
<proteinExistence type="predicted"/>
<evidence type="ECO:0000313" key="1">
    <source>
        <dbReference type="EMBL" id="KAH7906787.1"/>
    </source>
</evidence>
<gene>
    <name evidence="1" type="ORF">BJ138DRAFT_1015645</name>
</gene>
<accession>A0ACB8A1E7</accession>
<dbReference type="Proteomes" id="UP000790377">
    <property type="component" value="Unassembled WGS sequence"/>
</dbReference>
<name>A0ACB8A1E7_9AGAM</name>